<comment type="caution">
    <text evidence="2">The sequence shown here is derived from an EMBL/GenBank/DDBJ whole genome shotgun (WGS) entry which is preliminary data.</text>
</comment>
<feature type="transmembrane region" description="Helical" evidence="1">
    <location>
        <begin position="165"/>
        <end position="187"/>
    </location>
</feature>
<keyword evidence="3" id="KW-1185">Reference proteome</keyword>
<evidence type="ECO:0000313" key="3">
    <source>
        <dbReference type="Proteomes" id="UP000053558"/>
    </source>
</evidence>
<keyword evidence="1" id="KW-1133">Transmembrane helix</keyword>
<gene>
    <name evidence="2" type="ORF">CONPUDRAFT_140856</name>
</gene>
<dbReference type="RefSeq" id="XP_007763083.1">
    <property type="nucleotide sequence ID" value="XM_007764893.1"/>
</dbReference>
<protein>
    <submittedName>
        <fullName evidence="2">Uncharacterized protein</fullName>
    </submittedName>
</protein>
<dbReference type="AlphaFoldDB" id="A0A5M3N424"/>
<accession>A0A5M3N424</accession>
<dbReference type="GeneID" id="19201588"/>
<evidence type="ECO:0000256" key="1">
    <source>
        <dbReference type="SAM" id="Phobius"/>
    </source>
</evidence>
<evidence type="ECO:0000313" key="2">
    <source>
        <dbReference type="EMBL" id="EIW86179.1"/>
    </source>
</evidence>
<dbReference type="Proteomes" id="UP000053558">
    <property type="component" value="Unassembled WGS sequence"/>
</dbReference>
<dbReference type="EMBL" id="JH711573">
    <property type="protein sequence ID" value="EIW86179.1"/>
    <property type="molecule type" value="Genomic_DNA"/>
</dbReference>
<reference evidence="3" key="1">
    <citation type="journal article" date="2012" name="Science">
        <title>The Paleozoic origin of enzymatic lignin decomposition reconstructed from 31 fungal genomes.</title>
        <authorList>
            <person name="Floudas D."/>
            <person name="Binder M."/>
            <person name="Riley R."/>
            <person name="Barry K."/>
            <person name="Blanchette R.A."/>
            <person name="Henrissat B."/>
            <person name="Martinez A.T."/>
            <person name="Otillar R."/>
            <person name="Spatafora J.W."/>
            <person name="Yadav J.S."/>
            <person name="Aerts A."/>
            <person name="Benoit I."/>
            <person name="Boyd A."/>
            <person name="Carlson A."/>
            <person name="Copeland A."/>
            <person name="Coutinho P.M."/>
            <person name="de Vries R.P."/>
            <person name="Ferreira P."/>
            <person name="Findley K."/>
            <person name="Foster B."/>
            <person name="Gaskell J."/>
            <person name="Glotzer D."/>
            <person name="Gorecki P."/>
            <person name="Heitman J."/>
            <person name="Hesse C."/>
            <person name="Hori C."/>
            <person name="Igarashi K."/>
            <person name="Jurgens J.A."/>
            <person name="Kallen N."/>
            <person name="Kersten P."/>
            <person name="Kohler A."/>
            <person name="Kuees U."/>
            <person name="Kumar T.K.A."/>
            <person name="Kuo A."/>
            <person name="LaButti K."/>
            <person name="Larrondo L.F."/>
            <person name="Lindquist E."/>
            <person name="Ling A."/>
            <person name="Lombard V."/>
            <person name="Lucas S."/>
            <person name="Lundell T."/>
            <person name="Martin R."/>
            <person name="McLaughlin D.J."/>
            <person name="Morgenstern I."/>
            <person name="Morin E."/>
            <person name="Murat C."/>
            <person name="Nagy L.G."/>
            <person name="Nolan M."/>
            <person name="Ohm R.A."/>
            <person name="Patyshakuliyeva A."/>
            <person name="Rokas A."/>
            <person name="Ruiz-Duenas F.J."/>
            <person name="Sabat G."/>
            <person name="Salamov A."/>
            <person name="Samejima M."/>
            <person name="Schmutz J."/>
            <person name="Slot J.C."/>
            <person name="St John F."/>
            <person name="Stenlid J."/>
            <person name="Sun H."/>
            <person name="Sun S."/>
            <person name="Syed K."/>
            <person name="Tsang A."/>
            <person name="Wiebenga A."/>
            <person name="Young D."/>
            <person name="Pisabarro A."/>
            <person name="Eastwood D.C."/>
            <person name="Martin F."/>
            <person name="Cullen D."/>
            <person name="Grigoriev I.V."/>
            <person name="Hibbett D.S."/>
        </authorList>
    </citation>
    <scope>NUCLEOTIDE SEQUENCE [LARGE SCALE GENOMIC DNA]</scope>
    <source>
        <strain evidence="3">RWD-64-598 SS2</strain>
    </source>
</reference>
<feature type="transmembrane region" description="Helical" evidence="1">
    <location>
        <begin position="112"/>
        <end position="132"/>
    </location>
</feature>
<name>A0A5M3N424_CONPW</name>
<keyword evidence="1" id="KW-0812">Transmembrane</keyword>
<proteinExistence type="predicted"/>
<organism evidence="2 3">
    <name type="scientific">Coniophora puteana (strain RWD-64-598)</name>
    <name type="common">Brown rot fungus</name>
    <dbReference type="NCBI Taxonomy" id="741705"/>
    <lineage>
        <taxon>Eukaryota</taxon>
        <taxon>Fungi</taxon>
        <taxon>Dikarya</taxon>
        <taxon>Basidiomycota</taxon>
        <taxon>Agaricomycotina</taxon>
        <taxon>Agaricomycetes</taxon>
        <taxon>Agaricomycetidae</taxon>
        <taxon>Boletales</taxon>
        <taxon>Coniophorineae</taxon>
        <taxon>Coniophoraceae</taxon>
        <taxon>Coniophora</taxon>
    </lineage>
</organism>
<dbReference type="KEGG" id="cput:CONPUDRAFT_140856"/>
<keyword evidence="1" id="KW-0472">Membrane</keyword>
<sequence length="380" mass="42124">MVNSSWIGSSGKMGMGVKMGIGALLVCLGAVPTLPWFDSDPALESAALKPAAAVCTLLMRIFLTKHDLENWMQCIRAQPAISSNILHIISICSAEGLLLLRTWALWNCSRRFATLMGVLSLAFAGAAMALVYQLEINTNGVVGNVGPEKNLWPGTCNFTANKTEAIAFGFLVAYEMILLSLISYQWIRHYRSTKSTLAYLLYRDALLYVCTSTLVSTANIVNIASGPQYYNEYIDRNSGLRDSMDVKQKMLQAGRKREQEVYIRFMKDRAIQVLAWLPGGVKTTFPRLRCIASEHKDTLREITIEYEPEGGLSDDVKDDSADEQMGNETADYCLESHVTPELVDGRLSKHPVGPCDVPLTLSSFNLRFTDIINDDEKNLG</sequence>